<name>A0ABP6MQ43_9ACTN</name>
<proteinExistence type="predicted"/>
<accession>A0ABP6MQ43</accession>
<protein>
    <submittedName>
        <fullName evidence="1">Uncharacterized protein</fullName>
    </submittedName>
</protein>
<sequence>MPVTGRLARELIKACTRLGDLVIDLQADTPAVVSGALSLGRRVTACTTDLDLAEDIWESVRVFHPVEDLPGADLRFARPEDTYLDLAHLRGRAALIVARHTCRRLIPGGPATLVNAVAEPAALLKAGGHLAVITGLRRQDGRAHDPAPELVRQAREAGLVYLQHIVALRIPARPDAYPAAPTQAVAVATGLTGTPGVPTARRAHCDVLLFAKPHGKEAR</sequence>
<organism evidence="1 2">
    <name type="scientific">Planomonospora alba</name>
    <dbReference type="NCBI Taxonomy" id="161354"/>
    <lineage>
        <taxon>Bacteria</taxon>
        <taxon>Bacillati</taxon>
        <taxon>Actinomycetota</taxon>
        <taxon>Actinomycetes</taxon>
        <taxon>Streptosporangiales</taxon>
        <taxon>Streptosporangiaceae</taxon>
        <taxon>Planomonospora</taxon>
    </lineage>
</organism>
<dbReference type="Proteomes" id="UP001500320">
    <property type="component" value="Unassembled WGS sequence"/>
</dbReference>
<dbReference type="EMBL" id="BAAAUT010000004">
    <property type="protein sequence ID" value="GAA3118581.1"/>
    <property type="molecule type" value="Genomic_DNA"/>
</dbReference>
<evidence type="ECO:0000313" key="1">
    <source>
        <dbReference type="EMBL" id="GAA3118581.1"/>
    </source>
</evidence>
<evidence type="ECO:0000313" key="2">
    <source>
        <dbReference type="Proteomes" id="UP001500320"/>
    </source>
</evidence>
<keyword evidence="2" id="KW-1185">Reference proteome</keyword>
<reference evidence="2" key="1">
    <citation type="journal article" date="2019" name="Int. J. Syst. Evol. Microbiol.">
        <title>The Global Catalogue of Microorganisms (GCM) 10K type strain sequencing project: providing services to taxonomists for standard genome sequencing and annotation.</title>
        <authorList>
            <consortium name="The Broad Institute Genomics Platform"/>
            <consortium name="The Broad Institute Genome Sequencing Center for Infectious Disease"/>
            <person name="Wu L."/>
            <person name="Ma J."/>
        </authorList>
    </citation>
    <scope>NUCLEOTIDE SEQUENCE [LARGE SCALE GENOMIC DNA]</scope>
    <source>
        <strain evidence="2">JCM 9373</strain>
    </source>
</reference>
<gene>
    <name evidence="1" type="ORF">GCM10010466_06890</name>
</gene>
<comment type="caution">
    <text evidence="1">The sequence shown here is derived from an EMBL/GenBank/DDBJ whole genome shotgun (WGS) entry which is preliminary data.</text>
</comment>